<name>A0A6J4SYI0_9ACTN</name>
<organism evidence="2">
    <name type="scientific">uncultured Solirubrobacteraceae bacterium</name>
    <dbReference type="NCBI Taxonomy" id="1162706"/>
    <lineage>
        <taxon>Bacteria</taxon>
        <taxon>Bacillati</taxon>
        <taxon>Actinomycetota</taxon>
        <taxon>Thermoleophilia</taxon>
        <taxon>Solirubrobacterales</taxon>
        <taxon>Solirubrobacteraceae</taxon>
        <taxon>environmental samples</taxon>
    </lineage>
</organism>
<feature type="region of interest" description="Disordered" evidence="1">
    <location>
        <begin position="1"/>
        <end position="76"/>
    </location>
</feature>
<evidence type="ECO:0000313" key="2">
    <source>
        <dbReference type="EMBL" id="CAA9508424.1"/>
    </source>
</evidence>
<feature type="compositionally biased region" description="Basic and acidic residues" evidence="1">
    <location>
        <begin position="60"/>
        <end position="76"/>
    </location>
</feature>
<protein>
    <submittedName>
        <fullName evidence="2">Uncharacterized protein</fullName>
    </submittedName>
</protein>
<accession>A0A6J4SYI0</accession>
<feature type="non-terminal residue" evidence="2">
    <location>
        <position position="1"/>
    </location>
</feature>
<sequence>GGLHGAGGAPARAQPPGDADGPPPGGERRHRRPQAVARAGPRPALVAPRHADGAAAGHGRGRELAARDAPPHARPL</sequence>
<proteinExistence type="predicted"/>
<evidence type="ECO:0000256" key="1">
    <source>
        <dbReference type="SAM" id="MobiDB-lite"/>
    </source>
</evidence>
<reference evidence="2" key="1">
    <citation type="submission" date="2020-02" db="EMBL/GenBank/DDBJ databases">
        <authorList>
            <person name="Meier V. D."/>
        </authorList>
    </citation>
    <scope>NUCLEOTIDE SEQUENCE</scope>
    <source>
        <strain evidence="2">AVDCRST_MAG30</strain>
    </source>
</reference>
<feature type="compositionally biased region" description="Low complexity" evidence="1">
    <location>
        <begin position="9"/>
        <end position="20"/>
    </location>
</feature>
<dbReference type="AlphaFoldDB" id="A0A6J4SYI0"/>
<feature type="non-terminal residue" evidence="2">
    <location>
        <position position="76"/>
    </location>
</feature>
<dbReference type="EMBL" id="CADCVS010000304">
    <property type="protein sequence ID" value="CAA9508424.1"/>
    <property type="molecule type" value="Genomic_DNA"/>
</dbReference>
<gene>
    <name evidence="2" type="ORF">AVDCRST_MAG30-2337</name>
</gene>